<dbReference type="PANTHER" id="PTHR33602:SF1">
    <property type="entry name" value="REGULATORY PROTEIN RECX FAMILY PROTEIN"/>
    <property type="match status" value="1"/>
</dbReference>
<protein>
    <recommendedName>
        <fullName evidence="3">Regulatory protein RecX</fullName>
    </recommendedName>
</protein>
<evidence type="ECO:0000256" key="3">
    <source>
        <dbReference type="ARBA" id="ARBA00018111"/>
    </source>
</evidence>
<dbReference type="PANTHER" id="PTHR33602">
    <property type="entry name" value="REGULATORY PROTEIN RECX FAMILY PROTEIN"/>
    <property type="match status" value="1"/>
</dbReference>
<evidence type="ECO:0000313" key="7">
    <source>
        <dbReference type="EMBL" id="NPE14512.1"/>
    </source>
</evidence>
<keyword evidence="4" id="KW-0963">Cytoplasm</keyword>
<evidence type="ECO:0000313" key="8">
    <source>
        <dbReference type="Proteomes" id="UP001193734"/>
    </source>
</evidence>
<accession>A0ABX2AUT4</accession>
<dbReference type="EMBL" id="JABKKE010000014">
    <property type="protein sequence ID" value="NPE14512.1"/>
    <property type="molecule type" value="Genomic_DNA"/>
</dbReference>
<dbReference type="InterPro" id="IPR053924">
    <property type="entry name" value="RecX_HTH_2nd"/>
</dbReference>
<organism evidence="7 8">
    <name type="scientific">Xylanibacter rodentium</name>
    <dbReference type="NCBI Taxonomy" id="2736289"/>
    <lineage>
        <taxon>Bacteria</taxon>
        <taxon>Pseudomonadati</taxon>
        <taxon>Bacteroidota</taxon>
        <taxon>Bacteroidia</taxon>
        <taxon>Bacteroidales</taxon>
        <taxon>Prevotellaceae</taxon>
        <taxon>Xylanibacter</taxon>
    </lineage>
</organism>
<dbReference type="InterPro" id="IPR053925">
    <property type="entry name" value="RecX_HTH_3rd"/>
</dbReference>
<keyword evidence="8" id="KW-1185">Reference proteome</keyword>
<evidence type="ECO:0000256" key="2">
    <source>
        <dbReference type="ARBA" id="ARBA00009695"/>
    </source>
</evidence>
<gene>
    <name evidence="7" type="ORF">HPS55_09285</name>
</gene>
<dbReference type="Pfam" id="PF21981">
    <property type="entry name" value="RecX_HTH3"/>
    <property type="match status" value="1"/>
</dbReference>
<name>A0ABX2AUT4_9BACT</name>
<sequence>MKEMTEQEARLRLSAICSQAEHCSHEMVEKMRRWGVAEEAQARIMEYLTTNRFVDDERFARAFAIDKIKYNKWGRRKVEQAMWQKHIDSDIRQRVLDDISEDEYMAVLRPLLKSKRKSIRAANEYELNTKLARFGISRGFSFDQIRRCLGDDVTGMTGLDIEYTDGEYED</sequence>
<comment type="similarity">
    <text evidence="2">Belongs to the RecX family.</text>
</comment>
<dbReference type="InterPro" id="IPR003783">
    <property type="entry name" value="Regulatory_RecX"/>
</dbReference>
<feature type="domain" description="RecX second three-helical" evidence="5">
    <location>
        <begin position="55"/>
        <end position="96"/>
    </location>
</feature>
<dbReference type="Proteomes" id="UP001193734">
    <property type="component" value="Unassembled WGS sequence"/>
</dbReference>
<reference evidence="7 8" key="1">
    <citation type="submission" date="2020-05" db="EMBL/GenBank/DDBJ databases">
        <title>Distinct polysaccharide utilization as determinants for interspecies competition between intestinal Prevotella spp.</title>
        <authorList>
            <person name="Galvez E.J.C."/>
            <person name="Iljazovic A."/>
            <person name="Strowig T."/>
        </authorList>
    </citation>
    <scope>NUCLEOTIDE SEQUENCE [LARGE SCALE GENOMIC DNA]</scope>
    <source>
        <strain evidence="7 8">PROD</strain>
    </source>
</reference>
<dbReference type="RefSeq" id="WP_172177914.1">
    <property type="nucleotide sequence ID" value="NZ_CASGIA010000016.1"/>
</dbReference>
<evidence type="ECO:0000259" key="5">
    <source>
        <dbReference type="Pfam" id="PF02631"/>
    </source>
</evidence>
<dbReference type="InterPro" id="IPR036388">
    <property type="entry name" value="WH-like_DNA-bd_sf"/>
</dbReference>
<evidence type="ECO:0000256" key="4">
    <source>
        <dbReference type="ARBA" id="ARBA00022490"/>
    </source>
</evidence>
<evidence type="ECO:0000256" key="1">
    <source>
        <dbReference type="ARBA" id="ARBA00004496"/>
    </source>
</evidence>
<feature type="domain" description="RecX third three-helical" evidence="6">
    <location>
        <begin position="102"/>
        <end position="149"/>
    </location>
</feature>
<proteinExistence type="inferred from homology"/>
<dbReference type="Pfam" id="PF02631">
    <property type="entry name" value="RecX_HTH2"/>
    <property type="match status" value="1"/>
</dbReference>
<dbReference type="GeneID" id="82157955"/>
<comment type="caution">
    <text evidence="7">The sequence shown here is derived from an EMBL/GenBank/DDBJ whole genome shotgun (WGS) entry which is preliminary data.</text>
</comment>
<dbReference type="Gene3D" id="1.10.10.10">
    <property type="entry name" value="Winged helix-like DNA-binding domain superfamily/Winged helix DNA-binding domain"/>
    <property type="match status" value="1"/>
</dbReference>
<comment type="subcellular location">
    <subcellularLocation>
        <location evidence="1">Cytoplasm</location>
    </subcellularLocation>
</comment>
<evidence type="ECO:0000259" key="6">
    <source>
        <dbReference type="Pfam" id="PF21981"/>
    </source>
</evidence>